<dbReference type="Gene3D" id="3.40.50.2300">
    <property type="match status" value="1"/>
</dbReference>
<comment type="caution">
    <text evidence="3">The sequence shown here is derived from an EMBL/GenBank/DDBJ whole genome shotgun (WGS) entry which is preliminary data.</text>
</comment>
<feature type="domain" description="Phosphotyrosine protein phosphatase I" evidence="2">
    <location>
        <begin position="5"/>
        <end position="130"/>
    </location>
</feature>
<keyword evidence="1" id="KW-0059">Arsenical resistance</keyword>
<dbReference type="Proteomes" id="UP001143304">
    <property type="component" value="Unassembled WGS sequence"/>
</dbReference>
<proteinExistence type="predicted"/>
<keyword evidence="4" id="KW-1185">Reference proteome</keyword>
<dbReference type="SUPFAM" id="SSF52788">
    <property type="entry name" value="Phosphotyrosine protein phosphatases I"/>
    <property type="match status" value="1"/>
</dbReference>
<sequence>MAHPINVLFVCVENSNRSQMAEAFARLHGGEGVTAFSAGSRPSGIVNPKAIAALRGFDYDLSKHHSKSLDALPSIEFDAVITMGCGDACPHIRSHFHDDWPLLDPSDMSPAAYNEICHAINSKVKTLLSDLGLVIDAELQKRERT</sequence>
<dbReference type="PANTHER" id="PTHR43428">
    <property type="entry name" value="ARSENATE REDUCTASE"/>
    <property type="match status" value="1"/>
</dbReference>
<protein>
    <submittedName>
        <fullName evidence="3">Arsenate reductase ArsC</fullName>
    </submittedName>
</protein>
<dbReference type="InterPro" id="IPR036196">
    <property type="entry name" value="Ptyr_pPase_sf"/>
</dbReference>
<accession>A0ABT3T733</accession>
<evidence type="ECO:0000256" key="1">
    <source>
        <dbReference type="ARBA" id="ARBA00022849"/>
    </source>
</evidence>
<dbReference type="Pfam" id="PF01451">
    <property type="entry name" value="LMWPc"/>
    <property type="match status" value="1"/>
</dbReference>
<evidence type="ECO:0000259" key="2">
    <source>
        <dbReference type="SMART" id="SM00226"/>
    </source>
</evidence>
<gene>
    <name evidence="3" type="ORF">EYC82_11595</name>
</gene>
<name>A0ABT3T733_9GAMM</name>
<dbReference type="InterPro" id="IPR023485">
    <property type="entry name" value="Ptyr_pPase"/>
</dbReference>
<evidence type="ECO:0000313" key="3">
    <source>
        <dbReference type="EMBL" id="MCX2978000.1"/>
    </source>
</evidence>
<evidence type="ECO:0000313" key="4">
    <source>
        <dbReference type="Proteomes" id="UP001143304"/>
    </source>
</evidence>
<dbReference type="CDD" id="cd16345">
    <property type="entry name" value="LMWP_ArsC"/>
    <property type="match status" value="1"/>
</dbReference>
<dbReference type="PANTHER" id="PTHR43428:SF1">
    <property type="entry name" value="ARSENATE REDUCTASE"/>
    <property type="match status" value="1"/>
</dbReference>
<dbReference type="SMART" id="SM00226">
    <property type="entry name" value="LMWPc"/>
    <property type="match status" value="1"/>
</dbReference>
<dbReference type="EMBL" id="SHNO01000001">
    <property type="protein sequence ID" value="MCX2978000.1"/>
    <property type="molecule type" value="Genomic_DNA"/>
</dbReference>
<dbReference type="RefSeq" id="WP_279249702.1">
    <property type="nucleotide sequence ID" value="NZ_SHNO01000001.1"/>
</dbReference>
<organism evidence="3 4">
    <name type="scientific">Candidatus Marimicrobium litorale</name>
    <dbReference type="NCBI Taxonomy" id="2518991"/>
    <lineage>
        <taxon>Bacteria</taxon>
        <taxon>Pseudomonadati</taxon>
        <taxon>Pseudomonadota</taxon>
        <taxon>Gammaproteobacteria</taxon>
        <taxon>Cellvibrionales</taxon>
        <taxon>Halieaceae</taxon>
        <taxon>Marimicrobium</taxon>
    </lineage>
</organism>
<reference evidence="3" key="1">
    <citation type="submission" date="2019-02" db="EMBL/GenBank/DDBJ databases">
        <authorList>
            <person name="Li S.-H."/>
        </authorList>
    </citation>
    <scope>NUCLEOTIDE SEQUENCE</scope>
    <source>
        <strain evidence="3">IMCC11814</strain>
    </source>
</reference>